<evidence type="ECO:0000256" key="3">
    <source>
        <dbReference type="ARBA" id="ARBA00022927"/>
    </source>
</evidence>
<dbReference type="VEuPathDB" id="TrichDB:TVAGG3_0001010"/>
<dbReference type="InterPro" id="IPR016024">
    <property type="entry name" value="ARM-type_fold"/>
</dbReference>
<dbReference type="RefSeq" id="XP_001322946.1">
    <property type="nucleotide sequence ID" value="XM_001322911.1"/>
</dbReference>
<dbReference type="Gene3D" id="1.25.10.10">
    <property type="entry name" value="Leucine-rich Repeat Variant"/>
    <property type="match status" value="1"/>
</dbReference>
<dbReference type="SUPFAM" id="SSF48371">
    <property type="entry name" value="ARM repeat"/>
    <property type="match status" value="1"/>
</dbReference>
<reference evidence="4" key="2">
    <citation type="journal article" date="2007" name="Science">
        <title>Draft genome sequence of the sexually transmitted pathogen Trichomonas vaginalis.</title>
        <authorList>
            <person name="Carlton J.M."/>
            <person name="Hirt R.P."/>
            <person name="Silva J.C."/>
            <person name="Delcher A.L."/>
            <person name="Schatz M."/>
            <person name="Zhao Q."/>
            <person name="Wortman J.R."/>
            <person name="Bidwell S.L."/>
            <person name="Alsmark U.C.M."/>
            <person name="Besteiro S."/>
            <person name="Sicheritz-Ponten T."/>
            <person name="Noel C.J."/>
            <person name="Dacks J.B."/>
            <person name="Foster P.G."/>
            <person name="Simillion C."/>
            <person name="Van de Peer Y."/>
            <person name="Miranda-Saavedra D."/>
            <person name="Barton G.J."/>
            <person name="Westrop G.D."/>
            <person name="Mueller S."/>
            <person name="Dessi D."/>
            <person name="Fiori P.L."/>
            <person name="Ren Q."/>
            <person name="Paulsen I."/>
            <person name="Zhang H."/>
            <person name="Bastida-Corcuera F.D."/>
            <person name="Simoes-Barbosa A."/>
            <person name="Brown M.T."/>
            <person name="Hayes R.D."/>
            <person name="Mukherjee M."/>
            <person name="Okumura C.Y."/>
            <person name="Schneider R."/>
            <person name="Smith A.J."/>
            <person name="Vanacova S."/>
            <person name="Villalvazo M."/>
            <person name="Haas B.J."/>
            <person name="Pertea M."/>
            <person name="Feldblyum T.V."/>
            <person name="Utterback T.R."/>
            <person name="Shu C.L."/>
            <person name="Osoegawa K."/>
            <person name="de Jong P.J."/>
            <person name="Hrdy I."/>
            <person name="Horvathova L."/>
            <person name="Zubacova Z."/>
            <person name="Dolezal P."/>
            <person name="Malik S.B."/>
            <person name="Logsdon J.M. Jr."/>
            <person name="Henze K."/>
            <person name="Gupta A."/>
            <person name="Wang C.C."/>
            <person name="Dunne R.L."/>
            <person name="Upcroft J.A."/>
            <person name="Upcroft P."/>
            <person name="White O."/>
            <person name="Salzberg S.L."/>
            <person name="Tang P."/>
            <person name="Chiu C.-H."/>
            <person name="Lee Y.-S."/>
            <person name="Embley T.M."/>
            <person name="Coombs G.H."/>
            <person name="Mottram J.C."/>
            <person name="Tachezy J."/>
            <person name="Fraser-Liggett C.M."/>
            <person name="Johnson P.J."/>
        </authorList>
    </citation>
    <scope>NUCLEOTIDE SEQUENCE [LARGE SCALE GENOMIC DNA]</scope>
    <source>
        <strain evidence="4">G3</strain>
    </source>
</reference>
<sequence length="492" mass="53568">MTQKTDFSSFKKLQTTGADLTCYSVELAQERSTRSLTLRRSNRPTIAGVFGKRGNNPGRTLLFDPSRYPFLNPEVAVQILQSGNASKIREFSANILTTAAASPKLLTPLATSRQVCDSLNAAFAADFPEATIVDLINILAALFPLADNMKEAYIDNGIVGTGNVMDYLTCDNPTLACNAILLIKVLCDASVYARDSVLTFGIHTTLMSIAQEAADETVAVDACKSIASVFYSSEPIDSNILSDAVKPLSDLLSLPYPAAVCSILNAFVSITTHLPEVIMDIFDSGIVPSIIAMLENPDLVSSVLPLIGNLCASHPSHIQQMFNLDLIQHLTPLTATPHCGDVFFVFSNLVTNVPNLIMPFFDSSFIDSAIEVAMTEQYDTKKEVVYFLATYIIHLSTESMVSLMRSDVVDLIIEMLNCGVTATVLSCLDVIQKFSLAVSLGEADSSLISEDQWEDLHNALEQLTDNDRTQQSIKEKAVFLMEKIESVMGKTD</sequence>
<dbReference type="PANTHER" id="PTHR23316">
    <property type="entry name" value="IMPORTIN ALPHA"/>
    <property type="match status" value="1"/>
</dbReference>
<dbReference type="InterPro" id="IPR011989">
    <property type="entry name" value="ARM-like"/>
</dbReference>
<evidence type="ECO:0000313" key="4">
    <source>
        <dbReference type="EMBL" id="EAY10723.1"/>
    </source>
</evidence>
<dbReference type="Proteomes" id="UP000001542">
    <property type="component" value="Unassembled WGS sequence"/>
</dbReference>
<evidence type="ECO:0000256" key="1">
    <source>
        <dbReference type="ARBA" id="ARBA00010394"/>
    </source>
</evidence>
<dbReference type="GO" id="GO:0015031">
    <property type="term" value="P:protein transport"/>
    <property type="evidence" value="ECO:0007669"/>
    <property type="project" value="UniProtKB-KW"/>
</dbReference>
<keyword evidence="5" id="KW-1185">Reference proteome</keyword>
<keyword evidence="2" id="KW-0813">Transport</keyword>
<dbReference type="OrthoDB" id="29145at2759"/>
<evidence type="ECO:0008006" key="6">
    <source>
        <dbReference type="Google" id="ProtNLM"/>
    </source>
</evidence>
<comment type="similarity">
    <text evidence="1">Belongs to the importin alpha family.</text>
</comment>
<protein>
    <recommendedName>
        <fullName evidence="6">Armadillo/beta-catenin-like repeat family protein</fullName>
    </recommendedName>
</protein>
<dbReference type="OMA" id="CASHPSH"/>
<dbReference type="SMR" id="A2E9F9"/>
<dbReference type="KEGG" id="tva:4768658"/>
<dbReference type="AlphaFoldDB" id="A2E9F9"/>
<dbReference type="EMBL" id="DS113333">
    <property type="protein sequence ID" value="EAY10723.1"/>
    <property type="molecule type" value="Genomic_DNA"/>
</dbReference>
<evidence type="ECO:0000256" key="2">
    <source>
        <dbReference type="ARBA" id="ARBA00022448"/>
    </source>
</evidence>
<dbReference type="InParanoid" id="A2E9F9"/>
<gene>
    <name evidence="4" type="ORF">TVAG_364480</name>
</gene>
<name>A2E9F9_TRIV3</name>
<dbReference type="VEuPathDB" id="TrichDB:TVAG_364480"/>
<organism evidence="4 5">
    <name type="scientific">Trichomonas vaginalis (strain ATCC PRA-98 / G3)</name>
    <dbReference type="NCBI Taxonomy" id="412133"/>
    <lineage>
        <taxon>Eukaryota</taxon>
        <taxon>Metamonada</taxon>
        <taxon>Parabasalia</taxon>
        <taxon>Trichomonadida</taxon>
        <taxon>Trichomonadidae</taxon>
        <taxon>Trichomonas</taxon>
    </lineage>
</organism>
<accession>A2E9F9</accession>
<keyword evidence="3" id="KW-0653">Protein transport</keyword>
<evidence type="ECO:0000313" key="5">
    <source>
        <dbReference type="Proteomes" id="UP000001542"/>
    </source>
</evidence>
<dbReference type="STRING" id="5722.A2E9F9"/>
<reference evidence="4" key="1">
    <citation type="submission" date="2006-10" db="EMBL/GenBank/DDBJ databases">
        <authorList>
            <person name="Amadeo P."/>
            <person name="Zhao Q."/>
            <person name="Wortman J."/>
            <person name="Fraser-Liggett C."/>
            <person name="Carlton J."/>
        </authorList>
    </citation>
    <scope>NUCLEOTIDE SEQUENCE</scope>
    <source>
        <strain evidence="4">G3</strain>
    </source>
</reference>
<proteinExistence type="inferred from homology"/>